<sequence>MNFSYCRRLLSKYILCLLIEYVFFAFSAFKSFGQQFSGVDDLGRSLPIIPSPKMSDGKVGIFYFLWHGSSSTPISENVYDLSLLEQQHPEAFNDYHSLFWGGGASIDNRYYYWGEPLLGYYSDEDYWVQLKNIQLLTDAKIDIIIIDETNFTFYKDAISVFLKALRSVKEQGKKAPKVVFYTNSNSTDMIQKLYDNFFTQSSLSDLWFYLDQKPLIIGNTASIGDRNYKNFFTFRDSQWPNTPEKKNGWPWMSWTKPQSVFQNIRGKNEIISVSVAQHPLGAMSLSAFYGIKGNWGRSFHNGKYSLDEKRDIPYGYNFQEEWNNALRFNVPYVLVTGWNEWIARRSKDKLYPNRTVFVDEADPEYSRDIEPTRVANINDNYYMQLISNVIKYKGSQSLPIIYSKTKALNSIEDWVNEKTIYTDFIGDTQERQFSASLSGNEKFYFNKTGRNDIKDLKIYASKSFIQFYVSCVKALSNQNDPQWMTLWLNTDFSNETGWLGFDYRVLNGQLLQFFKNGSWITVENVKFETLDNQLVISIPISIFPNKIENLRKISFKWSDNMQKDGDPLDWYINGDAAPGGRLSLPLIIR</sequence>
<dbReference type="Gene3D" id="3.20.20.80">
    <property type="entry name" value="Glycosidases"/>
    <property type="match status" value="1"/>
</dbReference>
<dbReference type="Proteomes" id="UP000292424">
    <property type="component" value="Chromosome"/>
</dbReference>
<keyword evidence="3" id="KW-1185">Reference proteome</keyword>
<keyword evidence="1" id="KW-1133">Transmembrane helix</keyword>
<feature type="transmembrane region" description="Helical" evidence="1">
    <location>
        <begin position="12"/>
        <end position="29"/>
    </location>
</feature>
<keyword evidence="1" id="KW-0472">Membrane</keyword>
<dbReference type="RefSeq" id="WP_131330252.1">
    <property type="nucleotide sequence ID" value="NZ_CP044016.1"/>
</dbReference>
<gene>
    <name evidence="2" type="ORF">E0W69_011745</name>
</gene>
<evidence type="ECO:0000313" key="2">
    <source>
        <dbReference type="EMBL" id="QES89307.1"/>
    </source>
</evidence>
<keyword evidence="1" id="KW-0812">Transmembrane</keyword>
<organism evidence="2 3">
    <name type="scientific">Rhizosphaericola mali</name>
    <dbReference type="NCBI Taxonomy" id="2545455"/>
    <lineage>
        <taxon>Bacteria</taxon>
        <taxon>Pseudomonadati</taxon>
        <taxon>Bacteroidota</taxon>
        <taxon>Chitinophagia</taxon>
        <taxon>Chitinophagales</taxon>
        <taxon>Chitinophagaceae</taxon>
        <taxon>Rhizosphaericola</taxon>
    </lineage>
</organism>
<proteinExistence type="predicted"/>
<name>A0A5P2G2A0_9BACT</name>
<reference evidence="2 3" key="1">
    <citation type="submission" date="2019-09" db="EMBL/GenBank/DDBJ databases">
        <title>Complete genome sequence of Arachidicoccus sp. B3-10 isolated from apple orchard soil.</title>
        <authorList>
            <person name="Kim H.S."/>
            <person name="Han K.-I."/>
            <person name="Suh M.K."/>
            <person name="Lee K.C."/>
            <person name="Eom M.K."/>
            <person name="Kim J.-S."/>
            <person name="Kang S.W."/>
            <person name="Sin Y."/>
            <person name="Lee J.-S."/>
        </authorList>
    </citation>
    <scope>NUCLEOTIDE SEQUENCE [LARGE SCALE GENOMIC DNA]</scope>
    <source>
        <strain evidence="2 3">B3-10</strain>
    </source>
</reference>
<evidence type="ECO:0000256" key="1">
    <source>
        <dbReference type="SAM" id="Phobius"/>
    </source>
</evidence>
<dbReference type="OrthoDB" id="9813735at2"/>
<dbReference type="AlphaFoldDB" id="A0A5P2G2A0"/>
<evidence type="ECO:0000313" key="3">
    <source>
        <dbReference type="Proteomes" id="UP000292424"/>
    </source>
</evidence>
<accession>A0A5P2G2A0</accession>
<dbReference type="KEGG" id="arac:E0W69_011745"/>
<protein>
    <submittedName>
        <fullName evidence="2">Uncharacterized protein</fullName>
    </submittedName>
</protein>
<dbReference type="EMBL" id="CP044016">
    <property type="protein sequence ID" value="QES89307.1"/>
    <property type="molecule type" value="Genomic_DNA"/>
</dbReference>